<proteinExistence type="predicted"/>
<feature type="transmembrane region" description="Helical" evidence="1">
    <location>
        <begin position="34"/>
        <end position="54"/>
    </location>
</feature>
<protein>
    <submittedName>
        <fullName evidence="2">Uncharacterized protein</fullName>
    </submittedName>
</protein>
<accession>A0A1H7LPY6</accession>
<evidence type="ECO:0000256" key="1">
    <source>
        <dbReference type="SAM" id="Phobius"/>
    </source>
</evidence>
<dbReference type="Proteomes" id="UP000182192">
    <property type="component" value="Unassembled WGS sequence"/>
</dbReference>
<dbReference type="AlphaFoldDB" id="A0A1H7LPY6"/>
<dbReference type="EMBL" id="FOAT01000009">
    <property type="protein sequence ID" value="SEL01001.1"/>
    <property type="molecule type" value="Genomic_DNA"/>
</dbReference>
<keyword evidence="1" id="KW-1133">Transmembrane helix</keyword>
<gene>
    <name evidence="3" type="ORF">SAMN02910406_01723</name>
    <name evidence="2" type="ORF">SAMN05216469_109111</name>
</gene>
<evidence type="ECO:0000313" key="4">
    <source>
        <dbReference type="Proteomes" id="UP000182192"/>
    </source>
</evidence>
<keyword evidence="1" id="KW-0812">Transmembrane</keyword>
<dbReference type="EMBL" id="FOKQ01000013">
    <property type="protein sequence ID" value="SFC44930.1"/>
    <property type="molecule type" value="Genomic_DNA"/>
</dbReference>
<evidence type="ECO:0000313" key="3">
    <source>
        <dbReference type="EMBL" id="SFC44930.1"/>
    </source>
</evidence>
<sequence length="63" mass="6999">MKFAKMTLVICTLMMMAVTAGVIMHFVAIRNLDIPGMAILAASTLGYSYAYSVYLTKRSEQFI</sequence>
<keyword evidence="1" id="KW-0472">Membrane</keyword>
<dbReference type="OrthoDB" id="1823037at2"/>
<dbReference type="Proteomes" id="UP000186015">
    <property type="component" value="Unassembled WGS sequence"/>
</dbReference>
<evidence type="ECO:0000313" key="2">
    <source>
        <dbReference type="EMBL" id="SEL01001.1"/>
    </source>
</evidence>
<organism evidence="2 5">
    <name type="scientific">Ruminococcus albus</name>
    <dbReference type="NCBI Taxonomy" id="1264"/>
    <lineage>
        <taxon>Bacteria</taxon>
        <taxon>Bacillati</taxon>
        <taxon>Bacillota</taxon>
        <taxon>Clostridia</taxon>
        <taxon>Eubacteriales</taxon>
        <taxon>Oscillospiraceae</taxon>
        <taxon>Ruminococcus</taxon>
    </lineage>
</organism>
<dbReference type="RefSeq" id="WP_074833836.1">
    <property type="nucleotide sequence ID" value="NZ_FOAT01000009.1"/>
</dbReference>
<feature type="transmembrane region" description="Helical" evidence="1">
    <location>
        <begin position="7"/>
        <end position="28"/>
    </location>
</feature>
<evidence type="ECO:0000313" key="5">
    <source>
        <dbReference type="Proteomes" id="UP000186015"/>
    </source>
</evidence>
<name>A0A1H7LPY6_RUMAL</name>
<reference evidence="4 5" key="1">
    <citation type="submission" date="2016-10" db="EMBL/GenBank/DDBJ databases">
        <authorList>
            <person name="de Groot N.N."/>
        </authorList>
    </citation>
    <scope>NUCLEOTIDE SEQUENCE [LARGE SCALE GENOMIC DNA]</scope>
    <source>
        <strain evidence="3 4">AR67</strain>
        <strain evidence="2 5">KH2T6</strain>
    </source>
</reference>